<evidence type="ECO:0008006" key="2">
    <source>
        <dbReference type="Google" id="ProtNLM"/>
    </source>
</evidence>
<proteinExistence type="predicted"/>
<dbReference type="AlphaFoldDB" id="A0A6N2CEI1"/>
<sequence length="101" mass="11445">MNTRRNVARRLEEEIANAGVPPHGAIITQAQAASTQAQAMTTQANREVVPRAHQKVATMDSHLRDFTQMNPHTFYGSKVEEDPQEFIDEIYKILYAMVVVY</sequence>
<reference evidence="1" key="1">
    <citation type="submission" date="2019-05" db="EMBL/GenBank/DDBJ databases">
        <title>The de novo reference genome and transcriptome assemblies of the wild tomato species Solanum chilense.</title>
        <authorList>
            <person name="Stam R."/>
            <person name="Nosenko T."/>
            <person name="Hoerger A.C."/>
            <person name="Stephan W."/>
            <person name="Seidel M.A."/>
            <person name="Kuhn J.M.M."/>
            <person name="Haberer G."/>
            <person name="Tellier A."/>
        </authorList>
    </citation>
    <scope>NUCLEOTIDE SEQUENCE</scope>
    <source>
        <tissue evidence="1">Mature leaves</tissue>
    </source>
</reference>
<organism evidence="1">
    <name type="scientific">Solanum chilense</name>
    <name type="common">Tomato</name>
    <name type="synonym">Lycopersicon chilense</name>
    <dbReference type="NCBI Taxonomy" id="4083"/>
    <lineage>
        <taxon>Eukaryota</taxon>
        <taxon>Viridiplantae</taxon>
        <taxon>Streptophyta</taxon>
        <taxon>Embryophyta</taxon>
        <taxon>Tracheophyta</taxon>
        <taxon>Spermatophyta</taxon>
        <taxon>Magnoliopsida</taxon>
        <taxon>eudicotyledons</taxon>
        <taxon>Gunneridae</taxon>
        <taxon>Pentapetalae</taxon>
        <taxon>asterids</taxon>
        <taxon>lamiids</taxon>
        <taxon>Solanales</taxon>
        <taxon>Solanaceae</taxon>
        <taxon>Solanoideae</taxon>
        <taxon>Solaneae</taxon>
        <taxon>Solanum</taxon>
        <taxon>Solanum subgen. Lycopersicon</taxon>
    </lineage>
</organism>
<comment type="caution">
    <text evidence="1">The sequence shown here is derived from an EMBL/GenBank/DDBJ whole genome shotgun (WGS) entry which is preliminary data.</text>
</comment>
<gene>
    <name evidence="1" type="ORF">EJD97_017964</name>
</gene>
<name>A0A6N2CEI1_SOLCI</name>
<evidence type="ECO:0000313" key="1">
    <source>
        <dbReference type="EMBL" id="TMX03162.1"/>
    </source>
</evidence>
<protein>
    <recommendedName>
        <fullName evidence="2">Gag-pol polyprotein</fullName>
    </recommendedName>
</protein>
<dbReference type="EMBL" id="RXGB01000484">
    <property type="protein sequence ID" value="TMX03162.1"/>
    <property type="molecule type" value="Genomic_DNA"/>
</dbReference>
<accession>A0A6N2CEI1</accession>